<evidence type="ECO:0000313" key="4">
    <source>
        <dbReference type="Proteomes" id="UP001287286"/>
    </source>
</evidence>
<keyword evidence="1" id="KW-0479">Metal-binding</keyword>
<dbReference type="InterPro" id="IPR013083">
    <property type="entry name" value="Znf_RING/FYVE/PHD"/>
</dbReference>
<sequence>MDRLGCAVYGHRARLPRQRLRPGSRVLVDLTCRHSRRPTEIIDLTGDDAPYKQPWPTKELDDATKLASSIDSTTSGEVQASSRCFFCSACNGPIGPQPILRTCGCVSFHLRLELTVLTVQLYCRACDANAARRWARQDYKCHINQHWREGNHIGRQIFGLDRECSICFEALPKGQMKCLPCGQLQDHLAHGRVLMLAGHVFHERCILSFSTRANGCPYCRQQLDNNSTWTVGTSNLQMGREDTARTGREAWWLKTPTPPAQ</sequence>
<evidence type="ECO:0000259" key="2">
    <source>
        <dbReference type="PROSITE" id="PS50089"/>
    </source>
</evidence>
<organism evidence="3 4">
    <name type="scientific">Purpureocillium lilacinum</name>
    <name type="common">Paecilomyces lilacinus</name>
    <dbReference type="NCBI Taxonomy" id="33203"/>
    <lineage>
        <taxon>Eukaryota</taxon>
        <taxon>Fungi</taxon>
        <taxon>Dikarya</taxon>
        <taxon>Ascomycota</taxon>
        <taxon>Pezizomycotina</taxon>
        <taxon>Sordariomycetes</taxon>
        <taxon>Hypocreomycetidae</taxon>
        <taxon>Hypocreales</taxon>
        <taxon>Ophiocordycipitaceae</taxon>
        <taxon>Purpureocillium</taxon>
    </lineage>
</organism>
<proteinExistence type="predicted"/>
<name>A0ABR0BJ26_PURLI</name>
<dbReference type="InterPro" id="IPR001841">
    <property type="entry name" value="Znf_RING"/>
</dbReference>
<feature type="domain" description="RING-type" evidence="2">
    <location>
        <begin position="164"/>
        <end position="220"/>
    </location>
</feature>
<protein>
    <recommendedName>
        <fullName evidence="2">RING-type domain-containing protein</fullName>
    </recommendedName>
</protein>
<keyword evidence="1" id="KW-0862">Zinc</keyword>
<dbReference type="Proteomes" id="UP001287286">
    <property type="component" value="Unassembled WGS sequence"/>
</dbReference>
<accession>A0ABR0BJ26</accession>
<keyword evidence="4" id="KW-1185">Reference proteome</keyword>
<comment type="caution">
    <text evidence="3">The sequence shown here is derived from an EMBL/GenBank/DDBJ whole genome shotgun (WGS) entry which is preliminary data.</text>
</comment>
<dbReference type="SUPFAM" id="SSF57850">
    <property type="entry name" value="RING/U-box"/>
    <property type="match status" value="1"/>
</dbReference>
<reference evidence="3 4" key="1">
    <citation type="journal article" date="2024" name="Microbiol. Resour. Announc.">
        <title>Genome annotations for the ascomycete fungi Trichoderma harzianum, Trichoderma aggressivum, and Purpureocillium lilacinum.</title>
        <authorList>
            <person name="Beijen E.P.W."/>
            <person name="Ohm R.A."/>
        </authorList>
    </citation>
    <scope>NUCLEOTIDE SEQUENCE [LARGE SCALE GENOMIC DNA]</scope>
    <source>
        <strain evidence="3 4">CBS 150709</strain>
    </source>
</reference>
<dbReference type="Gene3D" id="3.30.40.10">
    <property type="entry name" value="Zinc/RING finger domain, C3HC4 (zinc finger)"/>
    <property type="match status" value="1"/>
</dbReference>
<evidence type="ECO:0000256" key="1">
    <source>
        <dbReference type="PROSITE-ProRule" id="PRU00175"/>
    </source>
</evidence>
<dbReference type="PROSITE" id="PS50089">
    <property type="entry name" value="ZF_RING_2"/>
    <property type="match status" value="1"/>
</dbReference>
<dbReference type="EMBL" id="JAWRVI010000074">
    <property type="protein sequence ID" value="KAK4081432.1"/>
    <property type="molecule type" value="Genomic_DNA"/>
</dbReference>
<gene>
    <name evidence="3" type="ORF">Purlil1_11693</name>
</gene>
<keyword evidence="1" id="KW-0863">Zinc-finger</keyword>
<evidence type="ECO:0000313" key="3">
    <source>
        <dbReference type="EMBL" id="KAK4081432.1"/>
    </source>
</evidence>